<dbReference type="Proteomes" id="UP000009183">
    <property type="component" value="Chromosome 19"/>
</dbReference>
<evidence type="ECO:0000313" key="1">
    <source>
        <dbReference type="EMBL" id="CCB47243.1"/>
    </source>
</evidence>
<dbReference type="HOGENOM" id="CLU_3436934_0_0_1"/>
<keyword evidence="2" id="KW-1185">Reference proteome</keyword>
<protein>
    <submittedName>
        <fullName evidence="1">Uncharacterized protein</fullName>
    </submittedName>
</protein>
<organism evidence="1 2">
    <name type="scientific">Vitis vinifera</name>
    <name type="common">Grape</name>
    <dbReference type="NCBI Taxonomy" id="29760"/>
    <lineage>
        <taxon>Eukaryota</taxon>
        <taxon>Viridiplantae</taxon>
        <taxon>Streptophyta</taxon>
        <taxon>Embryophyta</taxon>
        <taxon>Tracheophyta</taxon>
        <taxon>Spermatophyta</taxon>
        <taxon>Magnoliopsida</taxon>
        <taxon>eudicotyledons</taxon>
        <taxon>Gunneridae</taxon>
        <taxon>Pentapetalae</taxon>
        <taxon>rosids</taxon>
        <taxon>Vitales</taxon>
        <taxon>Vitaceae</taxon>
        <taxon>Viteae</taxon>
        <taxon>Vitis</taxon>
    </lineage>
</organism>
<evidence type="ECO:0000313" key="2">
    <source>
        <dbReference type="Proteomes" id="UP000009183"/>
    </source>
</evidence>
<proteinExistence type="predicted"/>
<accession>F6H4V4</accession>
<gene>
    <name evidence="1" type="ordered locus">VIT_19s0027g00330</name>
</gene>
<dbReference type="EMBL" id="FN595234">
    <property type="protein sequence ID" value="CCB47243.1"/>
    <property type="molecule type" value="Genomic_DNA"/>
</dbReference>
<reference evidence="2" key="1">
    <citation type="journal article" date="2007" name="Nature">
        <title>The grapevine genome sequence suggests ancestral hexaploidization in major angiosperm phyla.</title>
        <authorList>
            <consortium name="The French-Italian Public Consortium for Grapevine Genome Characterization."/>
            <person name="Jaillon O."/>
            <person name="Aury J.-M."/>
            <person name="Noel B."/>
            <person name="Policriti A."/>
            <person name="Clepet C."/>
            <person name="Casagrande A."/>
            <person name="Choisne N."/>
            <person name="Aubourg S."/>
            <person name="Vitulo N."/>
            <person name="Jubin C."/>
            <person name="Vezzi A."/>
            <person name="Legeai F."/>
            <person name="Hugueney P."/>
            <person name="Dasilva C."/>
            <person name="Horner D."/>
            <person name="Mica E."/>
            <person name="Jublot D."/>
            <person name="Poulain J."/>
            <person name="Bruyere C."/>
            <person name="Billault A."/>
            <person name="Segurens B."/>
            <person name="Gouyvenoux M."/>
            <person name="Ugarte E."/>
            <person name="Cattonaro F."/>
            <person name="Anthouard V."/>
            <person name="Vico V."/>
            <person name="Del Fabbro C."/>
            <person name="Alaux M."/>
            <person name="Di Gaspero G."/>
            <person name="Dumas V."/>
            <person name="Felice N."/>
            <person name="Paillard S."/>
            <person name="Juman I."/>
            <person name="Moroldo M."/>
            <person name="Scalabrin S."/>
            <person name="Canaguier A."/>
            <person name="Le Clainche I."/>
            <person name="Malacrida G."/>
            <person name="Durand E."/>
            <person name="Pesole G."/>
            <person name="Laucou V."/>
            <person name="Chatelet P."/>
            <person name="Merdinoglu D."/>
            <person name="Delledonne M."/>
            <person name="Pezzotti M."/>
            <person name="Lecharny A."/>
            <person name="Scarpelli C."/>
            <person name="Artiguenave F."/>
            <person name="Pe M.E."/>
            <person name="Valle G."/>
            <person name="Morgante M."/>
            <person name="Caboche M."/>
            <person name="Adam-Blondon A.-F."/>
            <person name="Weissenbach J."/>
            <person name="Quetier F."/>
            <person name="Wincker P."/>
        </authorList>
    </citation>
    <scope>NUCLEOTIDE SEQUENCE [LARGE SCALE GENOMIC DNA]</scope>
    <source>
        <strain evidence="2">cv. Pinot noir / PN40024</strain>
    </source>
</reference>
<dbReference type="InParanoid" id="F6H4V4"/>
<sequence length="12" mass="1375">MIPISVDKTTRN</sequence>
<name>F6H4V4_VITVI</name>